<evidence type="ECO:0000313" key="5">
    <source>
        <dbReference type="Proteomes" id="UP001286174"/>
    </source>
</evidence>
<dbReference type="GO" id="GO:0016151">
    <property type="term" value="F:nickel cation binding"/>
    <property type="evidence" value="ECO:0007669"/>
    <property type="project" value="InterPro"/>
</dbReference>
<evidence type="ECO:0000256" key="2">
    <source>
        <dbReference type="ARBA" id="ARBA00022723"/>
    </source>
</evidence>
<organism evidence="4 5">
    <name type="scientific">Grylomicrobium aquisgranensis</name>
    <dbReference type="NCBI Taxonomy" id="2926318"/>
    <lineage>
        <taxon>Bacteria</taxon>
        <taxon>Bacillati</taxon>
        <taxon>Bacillota</taxon>
        <taxon>Erysipelotrichia</taxon>
        <taxon>Erysipelotrichales</taxon>
        <taxon>Erysipelotrichaceae</taxon>
        <taxon>Grylomicrobium</taxon>
    </lineage>
</organism>
<keyword evidence="5" id="KW-1185">Reference proteome</keyword>
<comment type="caution">
    <text evidence="4">The sequence shown here is derived from an EMBL/GenBank/DDBJ whole genome shotgun (WGS) entry which is preliminary data.</text>
</comment>
<name>A0AB35U1M2_9FIRM</name>
<dbReference type="Proteomes" id="UP001286174">
    <property type="component" value="Unassembled WGS sequence"/>
</dbReference>
<proteinExistence type="predicted"/>
<dbReference type="PANTHER" id="PTHR34535">
    <property type="entry name" value="HYDROGENASE MATURATION FACTOR HYPA"/>
    <property type="match status" value="1"/>
</dbReference>
<dbReference type="PANTHER" id="PTHR34535:SF3">
    <property type="entry name" value="HYDROGENASE MATURATION FACTOR HYPA"/>
    <property type="match status" value="1"/>
</dbReference>
<protein>
    <submittedName>
        <fullName evidence="4">Hydrogenase maturation nickel metallochaperone HypA</fullName>
    </submittedName>
</protein>
<evidence type="ECO:0000313" key="4">
    <source>
        <dbReference type="EMBL" id="MDX8419360.1"/>
    </source>
</evidence>
<dbReference type="AlphaFoldDB" id="A0AB35U1M2"/>
<reference evidence="4 5" key="1">
    <citation type="submission" date="2022-03" db="EMBL/GenBank/DDBJ databases">
        <title>Novel taxa within the pig intestine.</title>
        <authorList>
            <person name="Wylensek D."/>
            <person name="Bishof K."/>
            <person name="Afrizal A."/>
            <person name="Clavel T."/>
        </authorList>
    </citation>
    <scope>NUCLEOTIDE SEQUENCE [LARGE SCALE GENOMIC DNA]</scope>
    <source>
        <strain evidence="4 5">CLA-KB-P133</strain>
    </source>
</reference>
<dbReference type="RefSeq" id="WP_370595808.1">
    <property type="nucleotide sequence ID" value="NZ_JALBUR010000008.1"/>
</dbReference>
<sequence length="130" mass="14833">MHEMGIVFHLAKTLDDMAVQQHITKYGSVTLQVGEVSGIMTDYFTDCWNYFRNRHPLLTECELKIEEIPAVTMCGDCGKTYPTVRYAKICPYCHSENTWLVTGNECIIKEVEAETDTEQEDTSVSVEPMQ</sequence>
<keyword evidence="1" id="KW-0533">Nickel</keyword>
<gene>
    <name evidence="4" type="ORF">MOZ60_04535</name>
</gene>
<dbReference type="InterPro" id="IPR000688">
    <property type="entry name" value="HypA/HybF"/>
</dbReference>
<dbReference type="Pfam" id="PF01155">
    <property type="entry name" value="HypA"/>
    <property type="match status" value="1"/>
</dbReference>
<evidence type="ECO:0000256" key="1">
    <source>
        <dbReference type="ARBA" id="ARBA00022596"/>
    </source>
</evidence>
<accession>A0AB35U1M2</accession>
<dbReference type="Gene3D" id="3.30.2320.80">
    <property type="match status" value="1"/>
</dbReference>
<dbReference type="GO" id="GO:0008270">
    <property type="term" value="F:zinc ion binding"/>
    <property type="evidence" value="ECO:0007669"/>
    <property type="project" value="TreeGrafter"/>
</dbReference>
<evidence type="ECO:0000256" key="3">
    <source>
        <dbReference type="ARBA" id="ARBA00022833"/>
    </source>
</evidence>
<dbReference type="GO" id="GO:0051604">
    <property type="term" value="P:protein maturation"/>
    <property type="evidence" value="ECO:0007669"/>
    <property type="project" value="InterPro"/>
</dbReference>
<dbReference type="EMBL" id="JALBUR010000008">
    <property type="protein sequence ID" value="MDX8419360.1"/>
    <property type="molecule type" value="Genomic_DNA"/>
</dbReference>
<keyword evidence="3" id="KW-0862">Zinc</keyword>
<dbReference type="PIRSF" id="PIRSF004761">
    <property type="entry name" value="Hydrgn_mat_HypA"/>
    <property type="match status" value="1"/>
</dbReference>
<keyword evidence="2" id="KW-0479">Metal-binding</keyword>